<dbReference type="Gene3D" id="1.25.40.20">
    <property type="entry name" value="Ankyrin repeat-containing domain"/>
    <property type="match status" value="1"/>
</dbReference>
<dbReference type="SMART" id="SM00248">
    <property type="entry name" value="ANK"/>
    <property type="match status" value="5"/>
</dbReference>
<sequence>MFAQFSVTDRKIAQGVPSLISASKATNTESPAEKTTPQDAIQKADLVTEESDPGYVSQDQASEETGENRKTNRDEAQSVQTVQNAEPEYEYALDQSHFRTLGYGVWWNIKGGDVQKLRSHLESSFVSESIVEYSNLMLGYAIYRRHATMLAECAKWLRQNHGDAFIKISSSLGLWEYTGFAIERRYDDIIQVLHDYFPSYTAEFVREFGSAAIRRNSLVMLKSAWRYLPDHNKFVQDNIHLAVGNSQRDVFRFMISFWDAGCAEGFEAALRHAIDCKNSKMVQQLCLFEGVDPRSSMLSQNRDFRPIDIPSPLSRAVSHGNLEILTMLLDKDEIVHRGKGVMPGLLEKALSLRHYEVAELLLARGADILEVSLDTAVEISGRERWKDTVKVLLQAGRRDFQSRFYGSVLQCACARGYVETAKLLLEYGHAINPKSPMALGGNSPLMGAIMGAPLNLVEFLISKGARVGDAQSVFGNALQTAVCLRCNDLISVLLKHTAHSDLDAILPQSRREPWFMNRVGGPGARFDSRSFLTPLALAVERANTELARILLEAGASRRLLSQDRKARLDEMLAETSETSVSPSNA</sequence>
<dbReference type="InterPro" id="IPR002110">
    <property type="entry name" value="Ankyrin_rpt"/>
</dbReference>
<dbReference type="PANTHER" id="PTHR24198">
    <property type="entry name" value="ANKYRIN REPEAT AND PROTEIN KINASE DOMAIN-CONTAINING PROTEIN"/>
    <property type="match status" value="1"/>
</dbReference>
<keyword evidence="6" id="KW-1185">Reference proteome</keyword>
<dbReference type="PANTHER" id="PTHR24198:SF165">
    <property type="entry name" value="ANKYRIN REPEAT-CONTAINING PROTEIN-RELATED"/>
    <property type="match status" value="1"/>
</dbReference>
<dbReference type="InterPro" id="IPR036770">
    <property type="entry name" value="Ankyrin_rpt-contain_sf"/>
</dbReference>
<dbReference type="PROSITE" id="PS50088">
    <property type="entry name" value="ANK_REPEAT"/>
    <property type="match status" value="2"/>
</dbReference>
<dbReference type="PROSITE" id="PS50297">
    <property type="entry name" value="ANK_REP_REGION"/>
    <property type="match status" value="1"/>
</dbReference>
<feature type="repeat" description="ANK" evidence="3">
    <location>
        <begin position="530"/>
        <end position="562"/>
    </location>
</feature>
<feature type="repeat" description="ANK" evidence="3">
    <location>
        <begin position="440"/>
        <end position="472"/>
    </location>
</feature>
<evidence type="ECO:0000313" key="5">
    <source>
        <dbReference type="EMBL" id="KAL2829329.1"/>
    </source>
</evidence>
<accession>A0ABR4INI4</accession>
<dbReference type="Proteomes" id="UP001610446">
    <property type="component" value="Unassembled WGS sequence"/>
</dbReference>
<gene>
    <name evidence="5" type="ORF">BJY01DRAFT_255077</name>
</gene>
<evidence type="ECO:0000256" key="4">
    <source>
        <dbReference type="SAM" id="MobiDB-lite"/>
    </source>
</evidence>
<reference evidence="5 6" key="1">
    <citation type="submission" date="2024-07" db="EMBL/GenBank/DDBJ databases">
        <title>Section-level genome sequencing and comparative genomics of Aspergillus sections Usti and Cavernicolus.</title>
        <authorList>
            <consortium name="Lawrence Berkeley National Laboratory"/>
            <person name="Nybo J.L."/>
            <person name="Vesth T.C."/>
            <person name="Theobald S."/>
            <person name="Frisvad J.C."/>
            <person name="Larsen T.O."/>
            <person name="Kjaerboelling I."/>
            <person name="Rothschild-Mancinelli K."/>
            <person name="Lyhne E.K."/>
            <person name="Kogle M.E."/>
            <person name="Barry K."/>
            <person name="Clum A."/>
            <person name="Na H."/>
            <person name="Ledsgaard L."/>
            <person name="Lin J."/>
            <person name="Lipzen A."/>
            <person name="Kuo A."/>
            <person name="Riley R."/>
            <person name="Mondo S."/>
            <person name="Labutti K."/>
            <person name="Haridas S."/>
            <person name="Pangalinan J."/>
            <person name="Salamov A.A."/>
            <person name="Simmons B.A."/>
            <person name="Magnuson J.K."/>
            <person name="Chen J."/>
            <person name="Drula E."/>
            <person name="Henrissat B."/>
            <person name="Wiebenga A."/>
            <person name="Lubbers R.J."/>
            <person name="Gomes A.C."/>
            <person name="Makela M.R."/>
            <person name="Stajich J."/>
            <person name="Grigoriev I.V."/>
            <person name="Mortensen U.H."/>
            <person name="De Vries R.P."/>
            <person name="Baker S.E."/>
            <person name="Andersen M.R."/>
        </authorList>
    </citation>
    <scope>NUCLEOTIDE SEQUENCE [LARGE SCALE GENOMIC DNA]</scope>
    <source>
        <strain evidence="5 6">CBS 123904</strain>
    </source>
</reference>
<name>A0ABR4INI4_9EURO</name>
<feature type="compositionally biased region" description="Polar residues" evidence="4">
    <location>
        <begin position="20"/>
        <end position="39"/>
    </location>
</feature>
<evidence type="ECO:0000256" key="3">
    <source>
        <dbReference type="PROSITE-ProRule" id="PRU00023"/>
    </source>
</evidence>
<keyword evidence="2 3" id="KW-0040">ANK repeat</keyword>
<evidence type="ECO:0000256" key="1">
    <source>
        <dbReference type="ARBA" id="ARBA00022737"/>
    </source>
</evidence>
<proteinExistence type="predicted"/>
<feature type="compositionally biased region" description="Basic and acidic residues" evidence="4">
    <location>
        <begin position="66"/>
        <end position="76"/>
    </location>
</feature>
<protein>
    <submittedName>
        <fullName evidence="5">Ankyrin repeat-containing domain protein</fullName>
    </submittedName>
</protein>
<dbReference type="EMBL" id="JBFXLU010000338">
    <property type="protein sequence ID" value="KAL2829329.1"/>
    <property type="molecule type" value="Genomic_DNA"/>
</dbReference>
<evidence type="ECO:0000313" key="6">
    <source>
        <dbReference type="Proteomes" id="UP001610446"/>
    </source>
</evidence>
<organism evidence="5 6">
    <name type="scientific">Aspergillus pseudoustus</name>
    <dbReference type="NCBI Taxonomy" id="1810923"/>
    <lineage>
        <taxon>Eukaryota</taxon>
        <taxon>Fungi</taxon>
        <taxon>Dikarya</taxon>
        <taxon>Ascomycota</taxon>
        <taxon>Pezizomycotina</taxon>
        <taxon>Eurotiomycetes</taxon>
        <taxon>Eurotiomycetidae</taxon>
        <taxon>Eurotiales</taxon>
        <taxon>Aspergillaceae</taxon>
        <taxon>Aspergillus</taxon>
        <taxon>Aspergillus subgen. Nidulantes</taxon>
    </lineage>
</organism>
<comment type="caution">
    <text evidence="5">The sequence shown here is derived from an EMBL/GenBank/DDBJ whole genome shotgun (WGS) entry which is preliminary data.</text>
</comment>
<dbReference type="SUPFAM" id="SSF48403">
    <property type="entry name" value="Ankyrin repeat"/>
    <property type="match status" value="1"/>
</dbReference>
<dbReference type="Pfam" id="PF12796">
    <property type="entry name" value="Ank_2"/>
    <property type="match status" value="1"/>
</dbReference>
<evidence type="ECO:0000256" key="2">
    <source>
        <dbReference type="ARBA" id="ARBA00023043"/>
    </source>
</evidence>
<keyword evidence="1" id="KW-0677">Repeat</keyword>
<feature type="region of interest" description="Disordered" evidence="4">
    <location>
        <begin position="16"/>
        <end position="82"/>
    </location>
</feature>